<dbReference type="GO" id="GO:0006508">
    <property type="term" value="P:proteolysis"/>
    <property type="evidence" value="ECO:0007669"/>
    <property type="project" value="InterPro"/>
</dbReference>
<evidence type="ECO:0000259" key="2">
    <source>
        <dbReference type="PROSITE" id="PS50240"/>
    </source>
</evidence>
<protein>
    <recommendedName>
        <fullName evidence="2">Peptidase S1 domain-containing protein</fullName>
    </recommendedName>
</protein>
<keyword evidence="4" id="KW-1185">Reference proteome</keyword>
<reference evidence="3 4" key="1">
    <citation type="submission" date="2017-03" db="EMBL/GenBank/DDBJ databases">
        <title>WGS assembly of Porphyra umbilicalis.</title>
        <authorList>
            <person name="Brawley S.H."/>
            <person name="Blouin N.A."/>
            <person name="Ficko-Blean E."/>
            <person name="Wheeler G.L."/>
            <person name="Lohr M."/>
            <person name="Goodson H.V."/>
            <person name="Jenkins J.W."/>
            <person name="Blaby-Haas C.E."/>
            <person name="Helliwell K.E."/>
            <person name="Chan C."/>
            <person name="Marriage T."/>
            <person name="Bhattacharya D."/>
            <person name="Klein A.S."/>
            <person name="Badis Y."/>
            <person name="Brodie J."/>
            <person name="Cao Y."/>
            <person name="Collen J."/>
            <person name="Dittami S.M."/>
            <person name="Gachon C.M."/>
            <person name="Green B.R."/>
            <person name="Karpowicz S."/>
            <person name="Kim J.W."/>
            <person name="Kudahl U."/>
            <person name="Lin S."/>
            <person name="Michel G."/>
            <person name="Mittag M."/>
            <person name="Olson B.J."/>
            <person name="Pangilinan J."/>
            <person name="Peng Y."/>
            <person name="Qiu H."/>
            <person name="Shu S."/>
            <person name="Singer J.T."/>
            <person name="Smith A.G."/>
            <person name="Sprecher B.N."/>
            <person name="Wagner V."/>
            <person name="Wang W."/>
            <person name="Wang Z.-Y."/>
            <person name="Yan J."/>
            <person name="Yarish C."/>
            <person name="Zoeuner-Riek S."/>
            <person name="Zhuang Y."/>
            <person name="Zou Y."/>
            <person name="Lindquist E.A."/>
            <person name="Grimwood J."/>
            <person name="Barry K."/>
            <person name="Rokhsar D.S."/>
            <person name="Schmutz J."/>
            <person name="Stiller J.W."/>
            <person name="Grossman A.R."/>
            <person name="Prochnik S.E."/>
        </authorList>
    </citation>
    <scope>NUCLEOTIDE SEQUENCE [LARGE SCALE GENOMIC DNA]</scope>
    <source>
        <strain evidence="3">4086291</strain>
    </source>
</reference>
<dbReference type="Gene3D" id="2.40.10.10">
    <property type="entry name" value="Trypsin-like serine proteases"/>
    <property type="match status" value="1"/>
</dbReference>
<name>A0A1X6P1H0_PORUM</name>
<dbReference type="GO" id="GO:0004252">
    <property type="term" value="F:serine-type endopeptidase activity"/>
    <property type="evidence" value="ECO:0007669"/>
    <property type="project" value="InterPro"/>
</dbReference>
<dbReference type="SUPFAM" id="SSF50494">
    <property type="entry name" value="Trypsin-like serine proteases"/>
    <property type="match status" value="1"/>
</dbReference>
<evidence type="ECO:0000313" key="4">
    <source>
        <dbReference type="Proteomes" id="UP000218209"/>
    </source>
</evidence>
<gene>
    <name evidence="3" type="ORF">BU14_0288s0027</name>
</gene>
<dbReference type="EMBL" id="KV918946">
    <property type="protein sequence ID" value="OSX74473.1"/>
    <property type="molecule type" value="Genomic_DNA"/>
</dbReference>
<dbReference type="InterPro" id="IPR043504">
    <property type="entry name" value="Peptidase_S1_PA_chymotrypsin"/>
</dbReference>
<dbReference type="InterPro" id="IPR001254">
    <property type="entry name" value="Trypsin_dom"/>
</dbReference>
<feature type="domain" description="Peptidase S1" evidence="2">
    <location>
        <begin position="51"/>
        <end position="303"/>
    </location>
</feature>
<dbReference type="PANTHER" id="PTHR24260:SF136">
    <property type="entry name" value="GH08193P-RELATED"/>
    <property type="match status" value="1"/>
</dbReference>
<accession>A0A1X6P1H0</accession>
<dbReference type="OrthoDB" id="547031at2759"/>
<feature type="signal peptide" evidence="1">
    <location>
        <begin position="1"/>
        <end position="26"/>
    </location>
</feature>
<keyword evidence="1" id="KW-0732">Signal</keyword>
<dbReference type="PROSITE" id="PS50240">
    <property type="entry name" value="TRYPSIN_DOM"/>
    <property type="match status" value="1"/>
</dbReference>
<dbReference type="InterPro" id="IPR009003">
    <property type="entry name" value="Peptidase_S1_PA"/>
</dbReference>
<dbReference type="Pfam" id="PF00089">
    <property type="entry name" value="Trypsin"/>
    <property type="match status" value="1"/>
</dbReference>
<proteinExistence type="predicted"/>
<dbReference type="InterPro" id="IPR051333">
    <property type="entry name" value="CLIP_Serine_Protease"/>
</dbReference>
<organism evidence="3 4">
    <name type="scientific">Porphyra umbilicalis</name>
    <name type="common">Purple laver</name>
    <name type="synonym">Red alga</name>
    <dbReference type="NCBI Taxonomy" id="2786"/>
    <lineage>
        <taxon>Eukaryota</taxon>
        <taxon>Rhodophyta</taxon>
        <taxon>Bangiophyceae</taxon>
        <taxon>Bangiales</taxon>
        <taxon>Bangiaceae</taxon>
        <taxon>Porphyra</taxon>
    </lineage>
</organism>
<evidence type="ECO:0000256" key="1">
    <source>
        <dbReference type="SAM" id="SignalP"/>
    </source>
</evidence>
<dbReference type="SMART" id="SM00020">
    <property type="entry name" value="Tryp_SPc"/>
    <property type="match status" value="1"/>
</dbReference>
<feature type="chain" id="PRO_5012801280" description="Peptidase S1 domain-containing protein" evidence="1">
    <location>
        <begin position="27"/>
        <end position="303"/>
    </location>
</feature>
<dbReference type="AlphaFoldDB" id="A0A1X6P1H0"/>
<evidence type="ECO:0000313" key="3">
    <source>
        <dbReference type="EMBL" id="OSX74473.1"/>
    </source>
</evidence>
<dbReference type="PANTHER" id="PTHR24260">
    <property type="match status" value="1"/>
</dbReference>
<dbReference type="Proteomes" id="UP000218209">
    <property type="component" value="Unassembled WGS sequence"/>
</dbReference>
<sequence>MARLTRSTTLIASLLLVAASFTAVAAANTVESSDRDSPLDAKAPRSRKGRIVGGRKVDDYDEDTGVHFIAKLFLPDANGFYCSGSVISKSGHVLTRAGCEPRVGDVVRLGGARLYDGVQAWVSKVSIHHQYDPAGDVADVAVLKIQGVNERELRRAGIVPVFLNRVWDNPHGMYFTGYGATDAAAQSAGSLTLKRAYLPVAPWWNCRRITDTILVPGLPGRGLPISPAAQVCLRGGRGAGALCERDAGGPMYRVDSNNGVKFYTLYAVSSYWVGLGPGNRCPRAMPNVGSKVAFYYNWIMNQM</sequence>